<dbReference type="RefSeq" id="XP_013857297.1">
    <property type="nucleotide sequence ID" value="XM_014001843.1"/>
</dbReference>
<sequence length="247" mass="28585">MFICIDPSEVYRYNRAAVACASEMDDFEEQLAETVKHYSHLYNCSNKPYKESQMAKNSWKEISQLLCTEESVCRKRWRSLRDKFAKAKRRVERWKRENPGGRRKPVPALYTALQWLDSYIKSREATVDMNVFEVEIDGGIDDVEKEPEKDKKELLDSLPVITTIFSAADSSPSSLQTVDASLKRKRQTSTQTEKSSADTLAGLRDEDELFLLSLLPSIKRLSNRKKMEVRMKFQQVLYSAEFENSNS</sequence>
<feature type="domain" description="MADF" evidence="2">
    <location>
        <begin position="30"/>
        <end position="121"/>
    </location>
</feature>
<protein>
    <submittedName>
        <fullName evidence="5">Uncharacterized protein LOC106513154 isoform X2</fullName>
    </submittedName>
</protein>
<evidence type="ECO:0000259" key="2">
    <source>
        <dbReference type="PROSITE" id="PS51029"/>
    </source>
</evidence>
<feature type="domain" description="BESS" evidence="3">
    <location>
        <begin position="204"/>
        <end position="243"/>
    </location>
</feature>
<dbReference type="GO" id="GO:0005634">
    <property type="term" value="C:nucleus"/>
    <property type="evidence" value="ECO:0007669"/>
    <property type="project" value="UniProtKB-SubCell"/>
</dbReference>
<evidence type="ECO:0000313" key="5">
    <source>
        <dbReference type="RefSeq" id="XP_013857297.1"/>
    </source>
</evidence>
<dbReference type="Pfam" id="PF10545">
    <property type="entry name" value="MADF_DNA_bdg"/>
    <property type="match status" value="1"/>
</dbReference>
<evidence type="ECO:0000313" key="4">
    <source>
        <dbReference type="Proteomes" id="UP000192220"/>
    </source>
</evidence>
<evidence type="ECO:0000256" key="1">
    <source>
        <dbReference type="PROSITE-ProRule" id="PRU00371"/>
    </source>
</evidence>
<dbReference type="Proteomes" id="UP000192220">
    <property type="component" value="Unplaced"/>
</dbReference>
<keyword evidence="1" id="KW-0539">Nucleus</keyword>
<dbReference type="InterPro" id="IPR039353">
    <property type="entry name" value="TF_Adf1"/>
</dbReference>
<dbReference type="InterPro" id="IPR006578">
    <property type="entry name" value="MADF-dom"/>
</dbReference>
<evidence type="ECO:0000259" key="3">
    <source>
        <dbReference type="PROSITE" id="PS51031"/>
    </source>
</evidence>
<dbReference type="GO" id="GO:0005667">
    <property type="term" value="C:transcription regulator complex"/>
    <property type="evidence" value="ECO:0007669"/>
    <property type="project" value="TreeGrafter"/>
</dbReference>
<name>A0A2I4AP61_AUSLI</name>
<dbReference type="InterPro" id="IPR004210">
    <property type="entry name" value="BESS_motif"/>
</dbReference>
<keyword evidence="4" id="KW-1185">Reference proteome</keyword>
<feature type="unsure residue" description="I or L" evidence="5">
    <location>
        <position position="237"/>
    </location>
</feature>
<dbReference type="GO" id="GO:0006357">
    <property type="term" value="P:regulation of transcription by RNA polymerase II"/>
    <property type="evidence" value="ECO:0007669"/>
    <property type="project" value="TreeGrafter"/>
</dbReference>
<dbReference type="PROSITE" id="PS51029">
    <property type="entry name" value="MADF"/>
    <property type="match status" value="1"/>
</dbReference>
<dbReference type="PANTHER" id="PTHR12243:SF69">
    <property type="entry name" value="SI:CH73-59F11.3"/>
    <property type="match status" value="1"/>
</dbReference>
<gene>
    <name evidence="5" type="primary">LOC106513154</name>
</gene>
<accession>A0A2I4AP61</accession>
<dbReference type="PROSITE" id="PS51031">
    <property type="entry name" value="BESS"/>
    <property type="match status" value="1"/>
</dbReference>
<organism evidence="4 5">
    <name type="scientific">Austrofundulus limnaeus</name>
    <name type="common">Annual killifish</name>
    <dbReference type="NCBI Taxonomy" id="52670"/>
    <lineage>
        <taxon>Eukaryota</taxon>
        <taxon>Metazoa</taxon>
        <taxon>Chordata</taxon>
        <taxon>Craniata</taxon>
        <taxon>Vertebrata</taxon>
        <taxon>Euteleostomi</taxon>
        <taxon>Actinopterygii</taxon>
        <taxon>Neopterygii</taxon>
        <taxon>Teleostei</taxon>
        <taxon>Neoteleostei</taxon>
        <taxon>Acanthomorphata</taxon>
        <taxon>Ovalentaria</taxon>
        <taxon>Atherinomorphae</taxon>
        <taxon>Cyprinodontiformes</taxon>
        <taxon>Rivulidae</taxon>
        <taxon>Austrofundulus</taxon>
    </lineage>
</organism>
<comment type="subcellular location">
    <subcellularLocation>
        <location evidence="1">Nucleus</location>
    </subcellularLocation>
</comment>
<dbReference type="AlphaFoldDB" id="A0A2I4AP61"/>
<dbReference type="Pfam" id="PF02944">
    <property type="entry name" value="BESS"/>
    <property type="match status" value="1"/>
</dbReference>
<dbReference type="GO" id="GO:0003677">
    <property type="term" value="F:DNA binding"/>
    <property type="evidence" value="ECO:0007669"/>
    <property type="project" value="InterPro"/>
</dbReference>
<reference evidence="5" key="1">
    <citation type="submission" date="2025-08" db="UniProtKB">
        <authorList>
            <consortium name="RefSeq"/>
        </authorList>
    </citation>
    <scope>IDENTIFICATION</scope>
    <source>
        <strain evidence="5">Quisiro</strain>
        <tissue evidence="5">Liver</tissue>
    </source>
</reference>
<dbReference type="SMART" id="SM00595">
    <property type="entry name" value="MADF"/>
    <property type="match status" value="1"/>
</dbReference>
<dbReference type="PANTHER" id="PTHR12243">
    <property type="entry name" value="MADF DOMAIN TRANSCRIPTION FACTOR"/>
    <property type="match status" value="1"/>
</dbReference>
<proteinExistence type="predicted"/>